<feature type="domain" description="Peptidase S8/S53" evidence="7">
    <location>
        <begin position="213"/>
        <end position="428"/>
    </location>
</feature>
<accession>A0A4U6X7Q7</accession>
<keyword evidence="3" id="KW-0378">Hydrolase</keyword>
<evidence type="ECO:0000256" key="6">
    <source>
        <dbReference type="SAM" id="SignalP"/>
    </source>
</evidence>
<keyword evidence="9" id="KW-1185">Reference proteome</keyword>
<evidence type="ECO:0000256" key="4">
    <source>
        <dbReference type="ARBA" id="ARBA00022825"/>
    </source>
</evidence>
<dbReference type="InterPro" id="IPR000209">
    <property type="entry name" value="Peptidase_S8/S53_dom"/>
</dbReference>
<comment type="similarity">
    <text evidence="1 5">Belongs to the peptidase S8 family.</text>
</comment>
<dbReference type="Proteomes" id="UP000310108">
    <property type="component" value="Unassembled WGS sequence"/>
</dbReference>
<feature type="chain" id="PRO_5020735086" evidence="6">
    <location>
        <begin position="22"/>
        <end position="495"/>
    </location>
</feature>
<keyword evidence="4" id="KW-0720">Serine protease</keyword>
<feature type="signal peptide" evidence="6">
    <location>
        <begin position="1"/>
        <end position="21"/>
    </location>
</feature>
<evidence type="ECO:0000313" key="9">
    <source>
        <dbReference type="Proteomes" id="UP000310108"/>
    </source>
</evidence>
<dbReference type="InterPro" id="IPR036852">
    <property type="entry name" value="Peptidase_S8/S53_dom_sf"/>
</dbReference>
<proteinExistence type="inferred from homology"/>
<evidence type="ECO:0000256" key="5">
    <source>
        <dbReference type="PROSITE-ProRule" id="PRU01240"/>
    </source>
</evidence>
<dbReference type="PROSITE" id="PS51892">
    <property type="entry name" value="SUBTILASE"/>
    <property type="match status" value="1"/>
</dbReference>
<comment type="caution">
    <text evidence="8">The sequence shown here is derived from an EMBL/GenBank/DDBJ whole genome shotgun (WGS) entry which is preliminary data.</text>
</comment>
<dbReference type="STRING" id="1306861.A0A4U6X7Q7"/>
<dbReference type="PRINTS" id="PR00723">
    <property type="entry name" value="SUBTILISIN"/>
</dbReference>
<keyword evidence="2 8" id="KW-0645">Protease</keyword>
<dbReference type="Pfam" id="PF00082">
    <property type="entry name" value="Peptidase_S8"/>
    <property type="match status" value="1"/>
</dbReference>
<dbReference type="GO" id="GO:0004252">
    <property type="term" value="F:serine-type endopeptidase activity"/>
    <property type="evidence" value="ECO:0007669"/>
    <property type="project" value="InterPro"/>
</dbReference>
<gene>
    <name evidence="8" type="primary">SUB2</name>
    <name evidence="8" type="ORF">CTA1_8950</name>
</gene>
<dbReference type="PANTHER" id="PTHR43806">
    <property type="entry name" value="PEPTIDASE S8"/>
    <property type="match status" value="1"/>
</dbReference>
<comment type="caution">
    <text evidence="5">Lacks conserved residue(s) required for the propagation of feature annotation.</text>
</comment>
<organism evidence="8 9">
    <name type="scientific">Colletotrichum tanaceti</name>
    <dbReference type="NCBI Taxonomy" id="1306861"/>
    <lineage>
        <taxon>Eukaryota</taxon>
        <taxon>Fungi</taxon>
        <taxon>Dikarya</taxon>
        <taxon>Ascomycota</taxon>
        <taxon>Pezizomycotina</taxon>
        <taxon>Sordariomycetes</taxon>
        <taxon>Hypocreomycetidae</taxon>
        <taxon>Glomerellales</taxon>
        <taxon>Glomerellaceae</taxon>
        <taxon>Colletotrichum</taxon>
        <taxon>Colletotrichum destructivum species complex</taxon>
    </lineage>
</organism>
<dbReference type="InterPro" id="IPR050131">
    <property type="entry name" value="Peptidase_S8_subtilisin-like"/>
</dbReference>
<dbReference type="GO" id="GO:0006508">
    <property type="term" value="P:proteolysis"/>
    <property type="evidence" value="ECO:0007669"/>
    <property type="project" value="UniProtKB-KW"/>
</dbReference>
<evidence type="ECO:0000259" key="7">
    <source>
        <dbReference type="Pfam" id="PF00082"/>
    </source>
</evidence>
<evidence type="ECO:0000256" key="1">
    <source>
        <dbReference type="ARBA" id="ARBA00011073"/>
    </source>
</evidence>
<reference evidence="8 9" key="1">
    <citation type="journal article" date="2019" name="PLoS ONE">
        <title>Comparative genome analysis indicates high evolutionary potential of pathogenicity genes in Colletotrichum tanaceti.</title>
        <authorList>
            <person name="Lelwala R.V."/>
            <person name="Korhonen P.K."/>
            <person name="Young N.D."/>
            <person name="Scott J.B."/>
            <person name="Ades P.A."/>
            <person name="Gasser R.B."/>
            <person name="Taylor P.W.J."/>
        </authorList>
    </citation>
    <scope>NUCLEOTIDE SEQUENCE [LARGE SCALE GENOMIC DNA]</scope>
    <source>
        <strain evidence="8">BRIP57314</strain>
    </source>
</reference>
<dbReference type="EMBL" id="PJEX01000298">
    <property type="protein sequence ID" value="TKW51541.1"/>
    <property type="molecule type" value="Genomic_DNA"/>
</dbReference>
<dbReference type="SUPFAM" id="SSF52743">
    <property type="entry name" value="Subtilisin-like"/>
    <property type="match status" value="1"/>
</dbReference>
<evidence type="ECO:0000313" key="8">
    <source>
        <dbReference type="EMBL" id="TKW51541.1"/>
    </source>
</evidence>
<name>A0A4U6X7Q7_9PEZI</name>
<dbReference type="InterPro" id="IPR015500">
    <property type="entry name" value="Peptidase_S8_subtilisin-rel"/>
</dbReference>
<sequence>MVSSSILWCLALLFLSNGVLTLTERDRSLEPTQKRPHLRQLLPDTNRPATTTLSTSTAGLVPYIIVMQQSATREQIQDINNKLLIEAAPGSLQTKTRKRTGLVVFFTAEISSALANAIERLPGVGAVSPDLTPEEEQPPTPSAPLLIPRGRQLFGKGRSSSRDSDYLHLKSIRNPAEVCLQRQAETELKVISQPPGAASAEDLPGFAYAAEAGKGVTIYVIDTGANIQNPEWRNMTGSKRFIYLPGVNQTETDPDGHGSCIASKATGPEFEIAKGANIVMVKLKHNVCVVSYILVALVEIENDVYDEGIQGKAVVNISYSCFLYKNSSSTIAYRLLLHTLIDEDIVIVTSSGNKRRFGFFRNKLSSYPALFASSTDVIVVGAVEDDGSRSRYSQGTAKELTTSAPGEVYCASAETPTFTWDRGTSFASLPSGLAVPAVVGVIAVWLSQDIYAARLQVPGKVAANVKAMVKEFSYPRIENGPPAIWNGIDPRGLAT</sequence>
<dbReference type="AlphaFoldDB" id="A0A4U6X7Q7"/>
<evidence type="ECO:0000256" key="3">
    <source>
        <dbReference type="ARBA" id="ARBA00022801"/>
    </source>
</evidence>
<dbReference type="PANTHER" id="PTHR43806:SF11">
    <property type="entry name" value="CEREVISIN-RELATED"/>
    <property type="match status" value="1"/>
</dbReference>
<evidence type="ECO:0000256" key="2">
    <source>
        <dbReference type="ARBA" id="ARBA00022670"/>
    </source>
</evidence>
<dbReference type="Gene3D" id="3.40.50.200">
    <property type="entry name" value="Peptidase S8/S53 domain"/>
    <property type="match status" value="1"/>
</dbReference>
<protein>
    <submittedName>
        <fullName evidence="8">Subtilisin-like protease 2</fullName>
    </submittedName>
</protein>
<keyword evidence="6" id="KW-0732">Signal</keyword>